<evidence type="ECO:0000256" key="3">
    <source>
        <dbReference type="ARBA" id="ARBA00012438"/>
    </source>
</evidence>
<keyword evidence="8" id="KW-0067">ATP-binding</keyword>
<dbReference type="PROSITE" id="PS50110">
    <property type="entry name" value="RESPONSE_REGULATORY"/>
    <property type="match status" value="1"/>
</dbReference>
<gene>
    <name evidence="19" type="ORF">NBRC116591_41020</name>
</gene>
<comment type="subcellular location">
    <subcellularLocation>
        <location evidence="2">Cell membrane</location>
        <topology evidence="2">Multi-pass membrane protein</topology>
    </subcellularLocation>
</comment>
<dbReference type="InterPro" id="IPR036641">
    <property type="entry name" value="HPT_dom_sf"/>
</dbReference>
<feature type="transmembrane region" description="Helical" evidence="15">
    <location>
        <begin position="161"/>
        <end position="185"/>
    </location>
</feature>
<feature type="domain" description="Histidine kinase" evidence="16">
    <location>
        <begin position="282"/>
        <end position="512"/>
    </location>
</feature>
<keyword evidence="11 15" id="KW-0472">Membrane</keyword>
<dbReference type="Gene3D" id="1.10.287.130">
    <property type="match status" value="1"/>
</dbReference>
<dbReference type="EMBL" id="BAABWN010000023">
    <property type="protein sequence ID" value="GAA6170288.1"/>
    <property type="molecule type" value="Genomic_DNA"/>
</dbReference>
<dbReference type="Pfam" id="PF01627">
    <property type="entry name" value="Hpt"/>
    <property type="match status" value="1"/>
</dbReference>
<dbReference type="PROSITE" id="PS50894">
    <property type="entry name" value="HPT"/>
    <property type="match status" value="1"/>
</dbReference>
<dbReference type="SMART" id="SM00388">
    <property type="entry name" value="HisKA"/>
    <property type="match status" value="1"/>
</dbReference>
<feature type="domain" description="HPt" evidence="18">
    <location>
        <begin position="680"/>
        <end position="777"/>
    </location>
</feature>
<dbReference type="CDD" id="cd00082">
    <property type="entry name" value="HisKA"/>
    <property type="match status" value="1"/>
</dbReference>
<dbReference type="InterPro" id="IPR036097">
    <property type="entry name" value="HisK_dim/P_sf"/>
</dbReference>
<dbReference type="SUPFAM" id="SSF47226">
    <property type="entry name" value="Histidine-containing phosphotransfer domain, HPT domain"/>
    <property type="match status" value="1"/>
</dbReference>
<keyword evidence="10" id="KW-0902">Two-component regulatory system</keyword>
<dbReference type="PRINTS" id="PR00344">
    <property type="entry name" value="BCTRLSENSOR"/>
</dbReference>
<evidence type="ECO:0000256" key="14">
    <source>
        <dbReference type="SAM" id="Coils"/>
    </source>
</evidence>
<proteinExistence type="predicted"/>
<evidence type="ECO:0000256" key="7">
    <source>
        <dbReference type="ARBA" id="ARBA00022741"/>
    </source>
</evidence>
<dbReference type="SMART" id="SM00387">
    <property type="entry name" value="HATPase_c"/>
    <property type="match status" value="1"/>
</dbReference>
<dbReference type="CDD" id="cd17546">
    <property type="entry name" value="REC_hyHK_CKI1_RcsC-like"/>
    <property type="match status" value="1"/>
</dbReference>
<evidence type="ECO:0000313" key="20">
    <source>
        <dbReference type="Proteomes" id="UP001465153"/>
    </source>
</evidence>
<dbReference type="InterPro" id="IPR005467">
    <property type="entry name" value="His_kinase_dom"/>
</dbReference>
<dbReference type="InterPro" id="IPR001789">
    <property type="entry name" value="Sig_transdc_resp-reg_receiver"/>
</dbReference>
<keyword evidence="20" id="KW-1185">Reference proteome</keyword>
<dbReference type="CDD" id="cd16922">
    <property type="entry name" value="HATPase_EvgS-ArcB-TorS-like"/>
    <property type="match status" value="1"/>
</dbReference>
<dbReference type="PANTHER" id="PTHR45339:SF1">
    <property type="entry name" value="HYBRID SIGNAL TRANSDUCTION HISTIDINE KINASE J"/>
    <property type="match status" value="1"/>
</dbReference>
<dbReference type="Proteomes" id="UP001465153">
    <property type="component" value="Unassembled WGS sequence"/>
</dbReference>
<name>A0ABQ0AFG7_9GAMM</name>
<evidence type="ECO:0000256" key="1">
    <source>
        <dbReference type="ARBA" id="ARBA00000085"/>
    </source>
</evidence>
<dbReference type="Pfam" id="PF02518">
    <property type="entry name" value="HATPase_c"/>
    <property type="match status" value="1"/>
</dbReference>
<dbReference type="Pfam" id="PF00512">
    <property type="entry name" value="HisKA"/>
    <property type="match status" value="1"/>
</dbReference>
<evidence type="ECO:0000256" key="15">
    <source>
        <dbReference type="SAM" id="Phobius"/>
    </source>
</evidence>
<dbReference type="InterPro" id="IPR011006">
    <property type="entry name" value="CheY-like_superfamily"/>
</dbReference>
<evidence type="ECO:0000259" key="17">
    <source>
        <dbReference type="PROSITE" id="PS50110"/>
    </source>
</evidence>
<keyword evidence="14" id="KW-0175">Coiled coil</keyword>
<dbReference type="Gene3D" id="3.40.50.2300">
    <property type="match status" value="1"/>
</dbReference>
<evidence type="ECO:0000256" key="13">
    <source>
        <dbReference type="PROSITE-ProRule" id="PRU00169"/>
    </source>
</evidence>
<reference evidence="19 20" key="1">
    <citation type="submission" date="2024-04" db="EMBL/GenBank/DDBJ databases">
        <title>Draft genome sequence of Sessilibacter corallicola NBRC 116591.</title>
        <authorList>
            <person name="Miyakawa T."/>
            <person name="Kusuya Y."/>
            <person name="Miura T."/>
        </authorList>
    </citation>
    <scope>NUCLEOTIDE SEQUENCE [LARGE SCALE GENOMIC DNA]</scope>
    <source>
        <strain evidence="19 20">KU-00831-HH</strain>
    </source>
</reference>
<dbReference type="SUPFAM" id="SSF55874">
    <property type="entry name" value="ATPase domain of HSP90 chaperone/DNA topoisomerase II/histidine kinase"/>
    <property type="match status" value="1"/>
</dbReference>
<dbReference type="RefSeq" id="WP_353304588.1">
    <property type="nucleotide sequence ID" value="NZ_BAABWN010000023.1"/>
</dbReference>
<dbReference type="InterPro" id="IPR004358">
    <property type="entry name" value="Sig_transdc_His_kin-like_C"/>
</dbReference>
<evidence type="ECO:0000259" key="16">
    <source>
        <dbReference type="PROSITE" id="PS50109"/>
    </source>
</evidence>
<evidence type="ECO:0000256" key="9">
    <source>
        <dbReference type="ARBA" id="ARBA00022989"/>
    </source>
</evidence>
<evidence type="ECO:0000256" key="4">
    <source>
        <dbReference type="ARBA" id="ARBA00022475"/>
    </source>
</evidence>
<sequence length="783" mass="87500">MSLHPFPVRKSLSYQQAKNTVITAFLIGVVFSSFQIAFDYFSLNEEVKSSVDDILITANRTAYHAAYNLDDNGAQQIARGLVSNPAIIEALIEDNFENTLGSAAKEYDHEVSLVSRWLFGPPKQIETELTGSSLTDPWVGRLLVTIDPATSAEHFIRRASVVLISGIFKNFILALALIALFYFTLTKSIVAASNNITSKEKERRIPIDDNHRHDEFGMLLSAFNNHLDIIEQQHKQIVETNNNLERLVDQRTQQLDEKNKELDKEKNSALEASQAKSDFLAMMSHEVRTPMNGIIGMTNLLDKGLTDNNLDPEKEREYIRAILDSSNSLLSLLNSVLDYSKYESTTLEFEQRAFDLYRLVNGIVFLLSASAEKRQNLLSINMDDQVPQFITGDPEKLRQVLLNLITNAIKFTSNGEICVLVRCRNHVDAAATSHYRLQFEIRDTGIGINKDDQKKIFEPFTQASSSISRRYGGSGLGLAISQQIVEQQGGCINIQSEKDLGSSFFFELEFEAAEHSEEHQEVICNEVDLPALNILVVDDIAINQKLLKGQLERDNHRVLIANNGSEALEILQQHPIDLVLMDLNMPIMDGLEATRAIRANPLIEATAVIGITAHPSKEKQQTCLDAGMDSVISKPLDANKLRNIMAQLLDIDLRQTKSVENNLAANLDSTLISEHKNALGLDRCTTLYEEAICSAKERMATIKDYLSKVDRTMAETHAHALAGLSANFGFTALCKASTRFENSAKEAEFSQLTQLHKELEKIAETTFSNVVALLEEQRLRNNA</sequence>
<feature type="coiled-coil region" evidence="14">
    <location>
        <begin position="227"/>
        <end position="275"/>
    </location>
</feature>
<dbReference type="SUPFAM" id="SSF47384">
    <property type="entry name" value="Homodimeric domain of signal transducing histidine kinase"/>
    <property type="match status" value="1"/>
</dbReference>
<keyword evidence="7" id="KW-0547">Nucleotide-binding</keyword>
<dbReference type="InterPro" id="IPR003594">
    <property type="entry name" value="HATPase_dom"/>
</dbReference>
<keyword evidence="9 15" id="KW-1133">Transmembrane helix</keyword>
<dbReference type="Gene3D" id="3.30.565.10">
    <property type="entry name" value="Histidine kinase-like ATPase, C-terminal domain"/>
    <property type="match status" value="1"/>
</dbReference>
<evidence type="ECO:0000313" key="19">
    <source>
        <dbReference type="EMBL" id="GAA6170288.1"/>
    </source>
</evidence>
<dbReference type="InterPro" id="IPR008207">
    <property type="entry name" value="Sig_transdc_His_kin_Hpt_dom"/>
</dbReference>
<evidence type="ECO:0000256" key="10">
    <source>
        <dbReference type="ARBA" id="ARBA00023012"/>
    </source>
</evidence>
<protein>
    <recommendedName>
        <fullName evidence="3">histidine kinase</fullName>
        <ecNumber evidence="3">2.7.13.3</ecNumber>
    </recommendedName>
</protein>
<evidence type="ECO:0000259" key="18">
    <source>
        <dbReference type="PROSITE" id="PS50894"/>
    </source>
</evidence>
<dbReference type="Gene3D" id="1.20.120.160">
    <property type="entry name" value="HPT domain"/>
    <property type="match status" value="1"/>
</dbReference>
<keyword evidence="4" id="KW-1003">Cell membrane</keyword>
<evidence type="ECO:0000256" key="12">
    <source>
        <dbReference type="PROSITE-ProRule" id="PRU00110"/>
    </source>
</evidence>
<feature type="modified residue" description="4-aspartylphosphate" evidence="13">
    <location>
        <position position="582"/>
    </location>
</feature>
<dbReference type="SMART" id="SM00448">
    <property type="entry name" value="REC"/>
    <property type="match status" value="1"/>
</dbReference>
<dbReference type="EC" id="2.7.13.3" evidence="3"/>
<keyword evidence="5 13" id="KW-0597">Phosphoprotein</keyword>
<dbReference type="PANTHER" id="PTHR45339">
    <property type="entry name" value="HYBRID SIGNAL TRANSDUCTION HISTIDINE KINASE J"/>
    <property type="match status" value="1"/>
</dbReference>
<keyword evidence="6 15" id="KW-0812">Transmembrane</keyword>
<dbReference type="PROSITE" id="PS50109">
    <property type="entry name" value="HIS_KIN"/>
    <property type="match status" value="1"/>
</dbReference>
<evidence type="ECO:0000256" key="8">
    <source>
        <dbReference type="ARBA" id="ARBA00022840"/>
    </source>
</evidence>
<evidence type="ECO:0000256" key="2">
    <source>
        <dbReference type="ARBA" id="ARBA00004651"/>
    </source>
</evidence>
<comment type="caution">
    <text evidence="19">The sequence shown here is derived from an EMBL/GenBank/DDBJ whole genome shotgun (WGS) entry which is preliminary data.</text>
</comment>
<comment type="catalytic activity">
    <reaction evidence="1">
        <text>ATP + protein L-histidine = ADP + protein N-phospho-L-histidine.</text>
        <dbReference type="EC" id="2.7.13.3"/>
    </reaction>
</comment>
<evidence type="ECO:0000256" key="5">
    <source>
        <dbReference type="ARBA" id="ARBA00022553"/>
    </source>
</evidence>
<organism evidence="19 20">
    <name type="scientific">Sessilibacter corallicola</name>
    <dbReference type="NCBI Taxonomy" id="2904075"/>
    <lineage>
        <taxon>Bacteria</taxon>
        <taxon>Pseudomonadati</taxon>
        <taxon>Pseudomonadota</taxon>
        <taxon>Gammaproteobacteria</taxon>
        <taxon>Cellvibrionales</taxon>
        <taxon>Cellvibrionaceae</taxon>
        <taxon>Sessilibacter</taxon>
    </lineage>
</organism>
<dbReference type="InterPro" id="IPR003661">
    <property type="entry name" value="HisK_dim/P_dom"/>
</dbReference>
<dbReference type="SUPFAM" id="SSF52172">
    <property type="entry name" value="CheY-like"/>
    <property type="match status" value="1"/>
</dbReference>
<feature type="transmembrane region" description="Helical" evidence="15">
    <location>
        <begin position="20"/>
        <end position="41"/>
    </location>
</feature>
<dbReference type="Pfam" id="PF00072">
    <property type="entry name" value="Response_reg"/>
    <property type="match status" value="1"/>
</dbReference>
<accession>A0ABQ0AFG7</accession>
<dbReference type="InterPro" id="IPR036890">
    <property type="entry name" value="HATPase_C_sf"/>
</dbReference>
<feature type="domain" description="Response regulatory" evidence="17">
    <location>
        <begin position="533"/>
        <end position="649"/>
    </location>
</feature>
<evidence type="ECO:0000256" key="6">
    <source>
        <dbReference type="ARBA" id="ARBA00022692"/>
    </source>
</evidence>
<evidence type="ECO:0000256" key="11">
    <source>
        <dbReference type="ARBA" id="ARBA00023136"/>
    </source>
</evidence>
<feature type="modified residue" description="Phosphohistidine" evidence="12">
    <location>
        <position position="719"/>
    </location>
</feature>